<dbReference type="SMART" id="SM00848">
    <property type="entry name" value="Inhibitor_I29"/>
    <property type="match status" value="1"/>
</dbReference>
<dbReference type="SUPFAM" id="SSF54001">
    <property type="entry name" value="Cysteine proteinases"/>
    <property type="match status" value="1"/>
</dbReference>
<dbReference type="OrthoDB" id="1404853at2759"/>
<dbReference type="InterPro" id="IPR039417">
    <property type="entry name" value="Peptidase_C1A_papain-like"/>
</dbReference>
<dbReference type="PROSITE" id="PS00639">
    <property type="entry name" value="THIOL_PROTEASE_HIS"/>
    <property type="match status" value="1"/>
</dbReference>
<keyword evidence="6" id="KW-0325">Glycoprotein</keyword>
<evidence type="ECO:0000259" key="8">
    <source>
        <dbReference type="SMART" id="SM00645"/>
    </source>
</evidence>
<reference evidence="10 11" key="1">
    <citation type="journal article" date="2022" name="Nat. Genet.">
        <title>Improved pea reference genome and pan-genome highlight genomic features and evolutionary characteristics.</title>
        <authorList>
            <person name="Yang T."/>
            <person name="Liu R."/>
            <person name="Luo Y."/>
            <person name="Hu S."/>
            <person name="Wang D."/>
            <person name="Wang C."/>
            <person name="Pandey M.K."/>
            <person name="Ge S."/>
            <person name="Xu Q."/>
            <person name="Li N."/>
            <person name="Li G."/>
            <person name="Huang Y."/>
            <person name="Saxena R.K."/>
            <person name="Ji Y."/>
            <person name="Li M."/>
            <person name="Yan X."/>
            <person name="He Y."/>
            <person name="Liu Y."/>
            <person name="Wang X."/>
            <person name="Xiang C."/>
            <person name="Varshney R.K."/>
            <person name="Ding H."/>
            <person name="Gao S."/>
            <person name="Zong X."/>
        </authorList>
    </citation>
    <scope>NUCLEOTIDE SEQUENCE [LARGE SCALE GENOMIC DNA]</scope>
    <source>
        <strain evidence="10 11">cv. Zhongwan 6</strain>
    </source>
</reference>
<dbReference type="InterPro" id="IPR038765">
    <property type="entry name" value="Papain-like_cys_pep_sf"/>
</dbReference>
<evidence type="ECO:0000313" key="11">
    <source>
        <dbReference type="Proteomes" id="UP001058974"/>
    </source>
</evidence>
<dbReference type="Proteomes" id="UP001058974">
    <property type="component" value="Chromosome 1"/>
</dbReference>
<dbReference type="Gene3D" id="3.90.70.10">
    <property type="entry name" value="Cysteine proteinases"/>
    <property type="match status" value="1"/>
</dbReference>
<evidence type="ECO:0000256" key="5">
    <source>
        <dbReference type="ARBA" id="ARBA00023157"/>
    </source>
</evidence>
<comment type="similarity">
    <text evidence="1">Belongs to the peptidase C1 family.</text>
</comment>
<evidence type="ECO:0000256" key="6">
    <source>
        <dbReference type="ARBA" id="ARBA00023180"/>
    </source>
</evidence>
<comment type="caution">
    <text evidence="10">The sequence shown here is derived from an EMBL/GenBank/DDBJ whole genome shotgun (WGS) entry which is preliminary data.</text>
</comment>
<dbReference type="SMART" id="SM00645">
    <property type="entry name" value="Pept_C1"/>
    <property type="match status" value="1"/>
</dbReference>
<name>A0A9D5BPW9_PEA</name>
<dbReference type="Gramene" id="Psat01G0528600-T1">
    <property type="protein sequence ID" value="KAI5447779.1"/>
    <property type="gene ID" value="KIW84_015286"/>
</dbReference>
<dbReference type="InterPro" id="IPR013128">
    <property type="entry name" value="Peptidase_C1A"/>
</dbReference>
<protein>
    <submittedName>
        <fullName evidence="10">Uncharacterized protein</fullName>
    </submittedName>
</protein>
<dbReference type="AlphaFoldDB" id="A0A9D5BPW9"/>
<dbReference type="InterPro" id="IPR000668">
    <property type="entry name" value="Peptidase_C1A_C"/>
</dbReference>
<evidence type="ECO:0000256" key="2">
    <source>
        <dbReference type="ARBA" id="ARBA00022670"/>
    </source>
</evidence>
<keyword evidence="11" id="KW-1185">Reference proteome</keyword>
<dbReference type="FunFam" id="3.90.70.10:FF:000332">
    <property type="entry name" value="Cathepsin L1"/>
    <property type="match status" value="1"/>
</dbReference>
<evidence type="ECO:0000256" key="1">
    <source>
        <dbReference type="ARBA" id="ARBA00008455"/>
    </source>
</evidence>
<dbReference type="InterPro" id="IPR013201">
    <property type="entry name" value="Prot_inhib_I29"/>
</dbReference>
<dbReference type="Pfam" id="PF08246">
    <property type="entry name" value="Inhibitor_I29"/>
    <property type="match status" value="1"/>
</dbReference>
<dbReference type="InterPro" id="IPR025660">
    <property type="entry name" value="Pept_his_AS"/>
</dbReference>
<dbReference type="PRINTS" id="PR00705">
    <property type="entry name" value="PAPAIN"/>
</dbReference>
<gene>
    <name evidence="10" type="ORF">KIW84_015286</name>
</gene>
<dbReference type="GO" id="GO:0008234">
    <property type="term" value="F:cysteine-type peptidase activity"/>
    <property type="evidence" value="ECO:0007669"/>
    <property type="project" value="UniProtKB-KW"/>
</dbReference>
<sequence>MRISYNSKSFRFFIIFTACLCIYFAIQKKKTNEDKVILNISSSFEIRTNKYSTILGPKLDKFPNEDGVKKLFQLWKSEHGRVYNDLDEMTRKFAIFVTNLKYITKTNAKRDSRRGPLLGLTNFADWSNKEFRETYLHNIDMSKIKDTAKIVNDDVHDLPCSNPPSSLDWRSNGAVTDVKDQGTCNSCWAFTAVGAIEGIVAIKKGKLENFSEQELVDCDSESRGCEMGWVSEAFKWTIGNNGIALGSDYVYKAEKEDCKASQIRNSPISSIHAYNQVERSENGMLCAVAKQPIGMCLYAIPEDFQHYHSDEIYEGANCPVDSLETNHCMLIVGYDSKSGEDYWIVKNSYGTGWGKDGYMYIKRNTGKKYGVCAINAWAYNPIKND</sequence>
<evidence type="ECO:0000259" key="9">
    <source>
        <dbReference type="SMART" id="SM00848"/>
    </source>
</evidence>
<evidence type="ECO:0000313" key="10">
    <source>
        <dbReference type="EMBL" id="KAI5447779.1"/>
    </source>
</evidence>
<feature type="domain" description="Cathepsin propeptide inhibitor" evidence="9">
    <location>
        <begin position="72"/>
        <end position="131"/>
    </location>
</feature>
<dbReference type="PANTHER" id="PTHR12411">
    <property type="entry name" value="CYSTEINE PROTEASE FAMILY C1-RELATED"/>
    <property type="match status" value="1"/>
</dbReference>
<dbReference type="EMBL" id="JAMSHJ010000001">
    <property type="protein sequence ID" value="KAI5447779.1"/>
    <property type="molecule type" value="Genomic_DNA"/>
</dbReference>
<evidence type="ECO:0000256" key="3">
    <source>
        <dbReference type="ARBA" id="ARBA00022801"/>
    </source>
</evidence>
<keyword evidence="7" id="KW-0812">Transmembrane</keyword>
<accession>A0A9D5BPW9</accession>
<organism evidence="10 11">
    <name type="scientific">Pisum sativum</name>
    <name type="common">Garden pea</name>
    <name type="synonym">Lathyrus oleraceus</name>
    <dbReference type="NCBI Taxonomy" id="3888"/>
    <lineage>
        <taxon>Eukaryota</taxon>
        <taxon>Viridiplantae</taxon>
        <taxon>Streptophyta</taxon>
        <taxon>Embryophyta</taxon>
        <taxon>Tracheophyta</taxon>
        <taxon>Spermatophyta</taxon>
        <taxon>Magnoliopsida</taxon>
        <taxon>eudicotyledons</taxon>
        <taxon>Gunneridae</taxon>
        <taxon>Pentapetalae</taxon>
        <taxon>rosids</taxon>
        <taxon>fabids</taxon>
        <taxon>Fabales</taxon>
        <taxon>Fabaceae</taxon>
        <taxon>Papilionoideae</taxon>
        <taxon>50 kb inversion clade</taxon>
        <taxon>NPAAA clade</taxon>
        <taxon>Hologalegina</taxon>
        <taxon>IRL clade</taxon>
        <taxon>Fabeae</taxon>
        <taxon>Lathyrus</taxon>
    </lineage>
</organism>
<dbReference type="Gramene" id="PSAT_LOCUS4124_t1">
    <property type="protein sequence ID" value="CAL5183576.1"/>
    <property type="gene ID" value="PSAT_LOCUS4124"/>
</dbReference>
<evidence type="ECO:0000256" key="4">
    <source>
        <dbReference type="ARBA" id="ARBA00022807"/>
    </source>
</evidence>
<keyword evidence="3" id="KW-0378">Hydrolase</keyword>
<evidence type="ECO:0000256" key="7">
    <source>
        <dbReference type="SAM" id="Phobius"/>
    </source>
</evidence>
<keyword evidence="7" id="KW-0472">Membrane</keyword>
<feature type="domain" description="Peptidase C1A papain C-terminal" evidence="8">
    <location>
        <begin position="163"/>
        <end position="382"/>
    </location>
</feature>
<keyword evidence="7" id="KW-1133">Transmembrane helix</keyword>
<dbReference type="CDD" id="cd02248">
    <property type="entry name" value="Peptidase_C1A"/>
    <property type="match status" value="1"/>
</dbReference>
<keyword evidence="5" id="KW-1015">Disulfide bond</keyword>
<proteinExistence type="inferred from homology"/>
<keyword evidence="4" id="KW-0788">Thiol protease</keyword>
<dbReference type="GO" id="GO:0006508">
    <property type="term" value="P:proteolysis"/>
    <property type="evidence" value="ECO:0007669"/>
    <property type="project" value="UniProtKB-KW"/>
</dbReference>
<keyword evidence="2" id="KW-0645">Protease</keyword>
<dbReference type="Pfam" id="PF00112">
    <property type="entry name" value="Peptidase_C1"/>
    <property type="match status" value="1"/>
</dbReference>
<feature type="transmembrane region" description="Helical" evidence="7">
    <location>
        <begin position="9"/>
        <end position="26"/>
    </location>
</feature>